<dbReference type="Pfam" id="PF00646">
    <property type="entry name" value="F-box"/>
    <property type="match status" value="1"/>
</dbReference>
<dbReference type="Gene3D" id="1.20.1280.50">
    <property type="match status" value="1"/>
</dbReference>
<reference evidence="2" key="1">
    <citation type="submission" date="2023-08" db="EMBL/GenBank/DDBJ databases">
        <title>Black Yeasts Isolated from many extreme environments.</title>
        <authorList>
            <person name="Coleine C."/>
            <person name="Stajich J.E."/>
            <person name="Selbmann L."/>
        </authorList>
    </citation>
    <scope>NUCLEOTIDE SEQUENCE</scope>
    <source>
        <strain evidence="2">CCFEE 5810</strain>
    </source>
</reference>
<evidence type="ECO:0000259" key="1">
    <source>
        <dbReference type="Pfam" id="PF00646"/>
    </source>
</evidence>
<dbReference type="SUPFAM" id="SSF81383">
    <property type="entry name" value="F-box domain"/>
    <property type="match status" value="1"/>
</dbReference>
<organism evidence="2 3">
    <name type="scientific">Elasticomyces elasticus</name>
    <dbReference type="NCBI Taxonomy" id="574655"/>
    <lineage>
        <taxon>Eukaryota</taxon>
        <taxon>Fungi</taxon>
        <taxon>Dikarya</taxon>
        <taxon>Ascomycota</taxon>
        <taxon>Pezizomycotina</taxon>
        <taxon>Dothideomycetes</taxon>
        <taxon>Dothideomycetidae</taxon>
        <taxon>Mycosphaerellales</taxon>
        <taxon>Teratosphaeriaceae</taxon>
        <taxon>Elasticomyces</taxon>
    </lineage>
</organism>
<dbReference type="AlphaFoldDB" id="A0AAN7VQC7"/>
<dbReference type="InterPro" id="IPR036047">
    <property type="entry name" value="F-box-like_dom_sf"/>
</dbReference>
<protein>
    <recommendedName>
        <fullName evidence="1">F-box domain-containing protein</fullName>
    </recommendedName>
</protein>
<evidence type="ECO:0000313" key="3">
    <source>
        <dbReference type="Proteomes" id="UP001310594"/>
    </source>
</evidence>
<accession>A0AAN7VQC7</accession>
<gene>
    <name evidence="2" type="ORF">LTR97_007158</name>
</gene>
<name>A0AAN7VQC7_9PEZI</name>
<dbReference type="InterPro" id="IPR001810">
    <property type="entry name" value="F-box_dom"/>
</dbReference>
<comment type="caution">
    <text evidence="2">The sequence shown here is derived from an EMBL/GenBank/DDBJ whole genome shotgun (WGS) entry which is preliminary data.</text>
</comment>
<dbReference type="Proteomes" id="UP001310594">
    <property type="component" value="Unassembled WGS sequence"/>
</dbReference>
<sequence length="199" mass="22445">MVARVTPAADAALAITELLESILARVDAKTLLFPQRVCRKWRDVVEGSHTLQQKLFIQPATLDEATNLSAEDDDKALVVMRPNEDTRFMSMTERFMTFDILPESSGLLNPLLFNGNAGCRVPIQSRENVVPSWTRMQPVNPPQDLVVLERSREDVNLDGERYCRASVGKGPRWDAGETVGDWTRRADEQHQHMRGYGLP</sequence>
<evidence type="ECO:0000313" key="2">
    <source>
        <dbReference type="EMBL" id="KAK5698197.1"/>
    </source>
</evidence>
<feature type="domain" description="F-box" evidence="1">
    <location>
        <begin position="17"/>
        <end position="47"/>
    </location>
</feature>
<proteinExistence type="predicted"/>
<dbReference type="EMBL" id="JAVRQU010000010">
    <property type="protein sequence ID" value="KAK5698197.1"/>
    <property type="molecule type" value="Genomic_DNA"/>
</dbReference>